<dbReference type="PROSITE" id="PS50011">
    <property type="entry name" value="PROTEIN_KINASE_DOM"/>
    <property type="match status" value="1"/>
</dbReference>
<dbReference type="Proteomes" id="UP000800094">
    <property type="component" value="Unassembled WGS sequence"/>
</dbReference>
<dbReference type="GeneID" id="54581512"/>
<dbReference type="GO" id="GO:0005524">
    <property type="term" value="F:ATP binding"/>
    <property type="evidence" value="ECO:0007669"/>
    <property type="project" value="UniProtKB-KW"/>
</dbReference>
<dbReference type="SUPFAM" id="SSF56112">
    <property type="entry name" value="Protein kinase-like (PK-like)"/>
    <property type="match status" value="1"/>
</dbReference>
<organism evidence="5 6">
    <name type="scientific">Trematosphaeria pertusa</name>
    <dbReference type="NCBI Taxonomy" id="390896"/>
    <lineage>
        <taxon>Eukaryota</taxon>
        <taxon>Fungi</taxon>
        <taxon>Dikarya</taxon>
        <taxon>Ascomycota</taxon>
        <taxon>Pezizomycotina</taxon>
        <taxon>Dothideomycetes</taxon>
        <taxon>Pleosporomycetidae</taxon>
        <taxon>Pleosporales</taxon>
        <taxon>Massarineae</taxon>
        <taxon>Trematosphaeriaceae</taxon>
        <taxon>Trematosphaeria</taxon>
    </lineage>
</organism>
<dbReference type="AlphaFoldDB" id="A0A6A6ISG1"/>
<evidence type="ECO:0000313" key="5">
    <source>
        <dbReference type="EMBL" id="KAF2253495.1"/>
    </source>
</evidence>
<proteinExistence type="predicted"/>
<dbReference type="OrthoDB" id="5979581at2759"/>
<keyword evidence="3" id="KW-0067">ATP-binding</keyword>
<keyword evidence="6" id="KW-1185">Reference proteome</keyword>
<dbReference type="GO" id="GO:0004674">
    <property type="term" value="F:protein serine/threonine kinase activity"/>
    <property type="evidence" value="ECO:0007669"/>
    <property type="project" value="UniProtKB-KW"/>
</dbReference>
<dbReference type="Pfam" id="PF00069">
    <property type="entry name" value="Pkinase"/>
    <property type="match status" value="1"/>
</dbReference>
<dbReference type="SMART" id="SM00220">
    <property type="entry name" value="S_TKc"/>
    <property type="match status" value="1"/>
</dbReference>
<keyword evidence="1" id="KW-0723">Serine/threonine-protein kinase</keyword>
<dbReference type="EMBL" id="ML987191">
    <property type="protein sequence ID" value="KAF2253495.1"/>
    <property type="molecule type" value="Genomic_DNA"/>
</dbReference>
<keyword evidence="2" id="KW-0547">Nucleotide-binding</keyword>
<gene>
    <name evidence="5" type="ORF">BU26DRAFT_515846</name>
</gene>
<dbReference type="InterPro" id="IPR000719">
    <property type="entry name" value="Prot_kinase_dom"/>
</dbReference>
<dbReference type="InterPro" id="IPR050117">
    <property type="entry name" value="MAPK"/>
</dbReference>
<evidence type="ECO:0000256" key="1">
    <source>
        <dbReference type="ARBA" id="ARBA00022527"/>
    </source>
</evidence>
<dbReference type="Gene3D" id="3.30.200.20">
    <property type="entry name" value="Phosphorylase Kinase, domain 1"/>
    <property type="match status" value="1"/>
</dbReference>
<feature type="domain" description="Protein kinase" evidence="4">
    <location>
        <begin position="5"/>
        <end position="322"/>
    </location>
</feature>
<dbReference type="PANTHER" id="PTHR24055">
    <property type="entry name" value="MITOGEN-ACTIVATED PROTEIN KINASE"/>
    <property type="match status" value="1"/>
</dbReference>
<reference evidence="5" key="1">
    <citation type="journal article" date="2020" name="Stud. Mycol.">
        <title>101 Dothideomycetes genomes: a test case for predicting lifestyles and emergence of pathogens.</title>
        <authorList>
            <person name="Haridas S."/>
            <person name="Albert R."/>
            <person name="Binder M."/>
            <person name="Bloem J."/>
            <person name="Labutti K."/>
            <person name="Salamov A."/>
            <person name="Andreopoulos B."/>
            <person name="Baker S."/>
            <person name="Barry K."/>
            <person name="Bills G."/>
            <person name="Bluhm B."/>
            <person name="Cannon C."/>
            <person name="Castanera R."/>
            <person name="Culley D."/>
            <person name="Daum C."/>
            <person name="Ezra D."/>
            <person name="Gonzalez J."/>
            <person name="Henrissat B."/>
            <person name="Kuo A."/>
            <person name="Liang C."/>
            <person name="Lipzen A."/>
            <person name="Lutzoni F."/>
            <person name="Magnuson J."/>
            <person name="Mondo S."/>
            <person name="Nolan M."/>
            <person name="Ohm R."/>
            <person name="Pangilinan J."/>
            <person name="Park H.-J."/>
            <person name="Ramirez L."/>
            <person name="Alfaro M."/>
            <person name="Sun H."/>
            <person name="Tritt A."/>
            <person name="Yoshinaga Y."/>
            <person name="Zwiers L.-H."/>
            <person name="Turgeon B."/>
            <person name="Goodwin S."/>
            <person name="Spatafora J."/>
            <person name="Crous P."/>
            <person name="Grigoriev I."/>
        </authorList>
    </citation>
    <scope>NUCLEOTIDE SEQUENCE</scope>
    <source>
        <strain evidence="5">CBS 122368</strain>
    </source>
</reference>
<protein>
    <submittedName>
        <fullName evidence="5">Kinase-like protein</fullName>
    </submittedName>
</protein>
<evidence type="ECO:0000256" key="2">
    <source>
        <dbReference type="ARBA" id="ARBA00022741"/>
    </source>
</evidence>
<keyword evidence="5" id="KW-0418">Kinase</keyword>
<evidence type="ECO:0000256" key="3">
    <source>
        <dbReference type="ARBA" id="ARBA00022840"/>
    </source>
</evidence>
<name>A0A6A6ISG1_9PLEO</name>
<evidence type="ECO:0000313" key="6">
    <source>
        <dbReference type="Proteomes" id="UP000800094"/>
    </source>
</evidence>
<evidence type="ECO:0000259" key="4">
    <source>
        <dbReference type="PROSITE" id="PS50011"/>
    </source>
</evidence>
<dbReference type="InterPro" id="IPR011009">
    <property type="entry name" value="Kinase-like_dom_sf"/>
</dbReference>
<sequence length="326" mass="36550">MALRIGQVLRGGKGKYELLEQLKGSSVFKARVLSNPSIQAEWAMVKSAATKDEKMCLKREYRNYGIHEIASSPYIRAMYDTVRSNGDQDDPSCLVFEWMDHDMRSVRADQFRGDPRLPRVVSQAVLSALKLFKTLNAVHTDVNVNNIYVSDIDRRSPIAKLGDLGNLITDGSTKQRLQSLPCRAPEVWQGLGCRHSSDVWSFGVTLARRLSTRPLFGPSDKIIEGHTEAWCIAKIIRLVGPLGDPIDCQTYKEEFELAEQLAVMENPHNGMKLINGGNWREELQRLPGPPVSPELLDFIESLLIVDHSKRPTASEALLHPYLQSSA</sequence>
<accession>A0A6A6ISG1</accession>
<dbReference type="RefSeq" id="XP_033688499.1">
    <property type="nucleotide sequence ID" value="XM_033828182.1"/>
</dbReference>
<dbReference type="Gene3D" id="1.10.510.10">
    <property type="entry name" value="Transferase(Phosphotransferase) domain 1"/>
    <property type="match status" value="1"/>
</dbReference>
<keyword evidence="5" id="KW-0808">Transferase</keyword>